<dbReference type="AlphaFoldDB" id="A0A6J5YER4"/>
<keyword evidence="3 6" id="KW-1133">Transmembrane helix</keyword>
<feature type="domain" description="NfeD-like C-terminal" evidence="7">
    <location>
        <begin position="383"/>
        <end position="439"/>
    </location>
</feature>
<dbReference type="GO" id="GO:0016020">
    <property type="term" value="C:membrane"/>
    <property type="evidence" value="ECO:0007669"/>
    <property type="project" value="UniProtKB-SubCell"/>
</dbReference>
<dbReference type="Pfam" id="PF01957">
    <property type="entry name" value="NfeD"/>
    <property type="match status" value="1"/>
</dbReference>
<feature type="transmembrane region" description="Helical" evidence="6">
    <location>
        <begin position="250"/>
        <end position="269"/>
    </location>
</feature>
<dbReference type="InterPro" id="IPR052165">
    <property type="entry name" value="Membrane_assoc_protease"/>
</dbReference>
<evidence type="ECO:0000256" key="1">
    <source>
        <dbReference type="ARBA" id="ARBA00004141"/>
    </source>
</evidence>
<dbReference type="InterPro" id="IPR056739">
    <property type="entry name" value="NfeD_membrane"/>
</dbReference>
<feature type="transmembrane region" description="Helical" evidence="6">
    <location>
        <begin position="276"/>
        <end position="295"/>
    </location>
</feature>
<evidence type="ECO:0000256" key="6">
    <source>
        <dbReference type="SAM" id="Phobius"/>
    </source>
</evidence>
<evidence type="ECO:0000256" key="4">
    <source>
        <dbReference type="ARBA" id="ARBA00023136"/>
    </source>
</evidence>
<dbReference type="Gene3D" id="3.90.226.10">
    <property type="entry name" value="2-enoyl-CoA Hydratase, Chain A, domain 1"/>
    <property type="match status" value="1"/>
</dbReference>
<sequence>MRRLPTTPGILTARRRTGSALLLAGLVLSIFAALAPMASAASETPASDASSTSVTQLADATTEDAGFVAVVEAGGLLDPVMMDFLRQSIVDAETEGATALVLQMDADGVVVDTSALGALLSQMLASTVPIAVWVGPSGSSLTSAAAQLVGAADQVGMAPGTRLGNAGAPIIDGLDLRRLDPIRDTTVGSQEAADLGITTAAAPTIGDFVVNLPGVRTREVPAENGETRREPITQVRFGQLSLFSQLMHTVASPAVAYLLLTVGLALIIFELFTAGVGVAGVVGAGSFILAGYGLGVLPIRWWGLVLIGLSMVAFAVDVQTGVPRFWTGAGVVMFVLGSLTLYDGVSLSWITLGFAIVSVVLAFVAGMPSMVRTRFSTPTIGREWMIGEVGRAVSSVNPDGVVQIRDALWRASTNRATPIEELEAIRVVAIDGLVLEVEPESGGAKDYRDRSGGESPSAD</sequence>
<dbReference type="InterPro" id="IPR012340">
    <property type="entry name" value="NA-bd_OB-fold"/>
</dbReference>
<keyword evidence="4 6" id="KW-0472">Membrane</keyword>
<dbReference type="PANTHER" id="PTHR33507:SF4">
    <property type="entry name" value="NODULATION COMPETITIVENESS PROTEIN NFED"/>
    <property type="match status" value="1"/>
</dbReference>
<evidence type="ECO:0000313" key="10">
    <source>
        <dbReference type="EMBL" id="CAB4960107.1"/>
    </source>
</evidence>
<protein>
    <submittedName>
        <fullName evidence="9">Unannotated protein</fullName>
    </submittedName>
</protein>
<dbReference type="SUPFAM" id="SSF141322">
    <property type="entry name" value="NfeD domain-like"/>
    <property type="match status" value="1"/>
</dbReference>
<dbReference type="EMBL" id="CAFBNC010000218">
    <property type="protein sequence ID" value="CAB4960107.1"/>
    <property type="molecule type" value="Genomic_DNA"/>
</dbReference>
<proteinExistence type="predicted"/>
<feature type="transmembrane region" description="Helical" evidence="6">
    <location>
        <begin position="348"/>
        <end position="367"/>
    </location>
</feature>
<dbReference type="PANTHER" id="PTHR33507">
    <property type="entry name" value="INNER MEMBRANE PROTEIN YBBJ"/>
    <property type="match status" value="1"/>
</dbReference>
<evidence type="ECO:0000259" key="8">
    <source>
        <dbReference type="Pfam" id="PF24961"/>
    </source>
</evidence>
<gene>
    <name evidence="9" type="ORF">UFOPK1392_00622</name>
    <name evidence="10" type="ORF">UFOPK3733_02398</name>
</gene>
<feature type="domain" description="NfeD integral membrane" evidence="8">
    <location>
        <begin position="255"/>
        <end position="365"/>
    </location>
</feature>
<reference evidence="9" key="1">
    <citation type="submission" date="2020-05" db="EMBL/GenBank/DDBJ databases">
        <authorList>
            <person name="Chiriac C."/>
            <person name="Salcher M."/>
            <person name="Ghai R."/>
            <person name="Kavagutti S V."/>
        </authorList>
    </citation>
    <scope>NUCLEOTIDE SEQUENCE</scope>
</reference>
<organism evidence="9">
    <name type="scientific">freshwater metagenome</name>
    <dbReference type="NCBI Taxonomy" id="449393"/>
    <lineage>
        <taxon>unclassified sequences</taxon>
        <taxon>metagenomes</taxon>
        <taxon>ecological metagenomes</taxon>
    </lineage>
</organism>
<feature type="transmembrane region" description="Helical" evidence="6">
    <location>
        <begin position="301"/>
        <end position="318"/>
    </location>
</feature>
<dbReference type="Gene3D" id="2.40.50.140">
    <property type="entry name" value="Nucleic acid-binding proteins"/>
    <property type="match status" value="1"/>
</dbReference>
<keyword evidence="2 6" id="KW-0812">Transmembrane</keyword>
<name>A0A6J5YER4_9ZZZZ</name>
<evidence type="ECO:0000259" key="7">
    <source>
        <dbReference type="Pfam" id="PF01957"/>
    </source>
</evidence>
<feature type="region of interest" description="Disordered" evidence="5">
    <location>
        <begin position="439"/>
        <end position="459"/>
    </location>
</feature>
<evidence type="ECO:0000313" key="9">
    <source>
        <dbReference type="EMBL" id="CAB4322881.1"/>
    </source>
</evidence>
<dbReference type="Pfam" id="PF24961">
    <property type="entry name" value="NfeD_membrane"/>
    <property type="match status" value="1"/>
</dbReference>
<accession>A0A6J5YER4</accession>
<evidence type="ECO:0000256" key="2">
    <source>
        <dbReference type="ARBA" id="ARBA00022692"/>
    </source>
</evidence>
<feature type="transmembrane region" description="Helical" evidence="6">
    <location>
        <begin position="325"/>
        <end position="342"/>
    </location>
</feature>
<feature type="compositionally biased region" description="Basic and acidic residues" evidence="5">
    <location>
        <begin position="443"/>
        <end position="452"/>
    </location>
</feature>
<comment type="subcellular location">
    <subcellularLocation>
        <location evidence="1">Membrane</location>
        <topology evidence="1">Multi-pass membrane protein</topology>
    </subcellularLocation>
</comment>
<dbReference type="EMBL" id="CAEMXZ010000018">
    <property type="protein sequence ID" value="CAB4322881.1"/>
    <property type="molecule type" value="Genomic_DNA"/>
</dbReference>
<evidence type="ECO:0000256" key="3">
    <source>
        <dbReference type="ARBA" id="ARBA00022989"/>
    </source>
</evidence>
<evidence type="ECO:0000256" key="5">
    <source>
        <dbReference type="SAM" id="MobiDB-lite"/>
    </source>
</evidence>
<dbReference type="InterPro" id="IPR002810">
    <property type="entry name" value="NfeD-like_C"/>
</dbReference>